<dbReference type="InterPro" id="IPR023393">
    <property type="entry name" value="START-like_dom_sf"/>
</dbReference>
<dbReference type="Pfam" id="PF11066">
    <property type="entry name" value="DUF2867"/>
    <property type="match status" value="1"/>
</dbReference>
<dbReference type="AlphaFoldDB" id="A0A3B1CX89"/>
<dbReference type="SUPFAM" id="SSF55961">
    <property type="entry name" value="Bet v1-like"/>
    <property type="match status" value="1"/>
</dbReference>
<dbReference type="CDD" id="cd07812">
    <property type="entry name" value="SRPBCC"/>
    <property type="match status" value="1"/>
</dbReference>
<dbReference type="EMBL" id="UOGG01000234">
    <property type="protein sequence ID" value="VAX33062.1"/>
    <property type="molecule type" value="Genomic_DNA"/>
</dbReference>
<evidence type="ECO:0000313" key="2">
    <source>
        <dbReference type="EMBL" id="VAX33062.1"/>
    </source>
</evidence>
<dbReference type="InterPro" id="IPR016040">
    <property type="entry name" value="NAD(P)-bd_dom"/>
</dbReference>
<dbReference type="InterPro" id="IPR036291">
    <property type="entry name" value="NAD(P)-bd_dom_sf"/>
</dbReference>
<dbReference type="PANTHER" id="PTHR12126:SF11">
    <property type="entry name" value="NADH DEHYDROGENASE [UBIQUINONE] 1 ALPHA SUBCOMPLEX SUBUNIT 9, MITOCHONDRIAL"/>
    <property type="match status" value="1"/>
</dbReference>
<organism evidence="2">
    <name type="scientific">hydrothermal vent metagenome</name>
    <dbReference type="NCBI Taxonomy" id="652676"/>
    <lineage>
        <taxon>unclassified sequences</taxon>
        <taxon>metagenomes</taxon>
        <taxon>ecological metagenomes</taxon>
    </lineage>
</organism>
<dbReference type="Gene3D" id="3.40.50.720">
    <property type="entry name" value="NAD(P)-binding Rossmann-like Domain"/>
    <property type="match status" value="1"/>
</dbReference>
<dbReference type="PANTHER" id="PTHR12126">
    <property type="entry name" value="NADH-UBIQUINONE OXIDOREDUCTASE 39 KDA SUBUNIT-RELATED"/>
    <property type="match status" value="1"/>
</dbReference>
<accession>A0A3B1CX89</accession>
<dbReference type="InterPro" id="IPR021295">
    <property type="entry name" value="DUF2867"/>
</dbReference>
<dbReference type="Gene3D" id="3.30.530.20">
    <property type="match status" value="1"/>
</dbReference>
<feature type="domain" description="NAD(P)-binding" evidence="1">
    <location>
        <begin position="29"/>
        <end position="139"/>
    </location>
</feature>
<evidence type="ECO:0000259" key="1">
    <source>
        <dbReference type="Pfam" id="PF13460"/>
    </source>
</evidence>
<dbReference type="Pfam" id="PF13460">
    <property type="entry name" value="NAD_binding_10"/>
    <property type="match status" value="1"/>
</dbReference>
<protein>
    <recommendedName>
        <fullName evidence="1">NAD(P)-binding domain-containing protein</fullName>
    </recommendedName>
</protein>
<gene>
    <name evidence="2" type="ORF">MNBD_NITROSPINAE05-245</name>
</gene>
<sequence length="525" mass="60292">MDPEKVNYHYCDDLSTAPLPEGTKILVTGANGYVGHRLIPELVFRGYFVRCMFRRKSMPALLDHERIEVVYADCHNKDELQPALEGIEYAYYLIHSMRLKNHEFAEKDKLAAQNFIDVAQGCKVKKIIYIGGLGDQNEKLSEHLLSRMEVESILSSGTIPVVRLRAALILGTGSASYELVKSLVSHNRWIPFLPEFDSKCQPIAVRDVIKYLVGVLETANLTTRVYQIGGKDIFTYKELIKRFAKIMNKNVRLFDITWVPLPTKLMCRLYAYWLHLFNSVPVNITAMLLNSLKSDVVCTENDIQKVVPFEPLDCNTSVEWALKKEEQSRVFSHWSDVPPEKMTDLLPLCEYESTDFMLDEHSIEIDAGPDVVFPVICRIGGQHGWVHGNILWQVRGAVDRLLGGPGLNRGRRDENQLREGDSIDFWRVEKLEMNKQLLLRAEMLSPGLSWLQFLLEPLGSDRTRLTLKAHFIPQPFWGPLYWSFMAKFHNYIFTGMLSSFQKEAMKENVVPQSLKRPHEAQTFQP</sequence>
<proteinExistence type="predicted"/>
<dbReference type="InterPro" id="IPR051207">
    <property type="entry name" value="ComplexI_NDUFA9_subunit"/>
</dbReference>
<name>A0A3B1CX89_9ZZZZ</name>
<reference evidence="2" key="1">
    <citation type="submission" date="2018-06" db="EMBL/GenBank/DDBJ databases">
        <authorList>
            <person name="Zhirakovskaya E."/>
        </authorList>
    </citation>
    <scope>NUCLEOTIDE SEQUENCE</scope>
</reference>
<dbReference type="GO" id="GO:0044877">
    <property type="term" value="F:protein-containing complex binding"/>
    <property type="evidence" value="ECO:0007669"/>
    <property type="project" value="TreeGrafter"/>
</dbReference>
<dbReference type="SUPFAM" id="SSF51735">
    <property type="entry name" value="NAD(P)-binding Rossmann-fold domains"/>
    <property type="match status" value="1"/>
</dbReference>